<proteinExistence type="predicted"/>
<evidence type="ECO:0000313" key="2">
    <source>
        <dbReference type="Proteomes" id="UP001732700"/>
    </source>
</evidence>
<dbReference type="Proteomes" id="UP001732700">
    <property type="component" value="Chromosome 7C"/>
</dbReference>
<accession>A0ACD6A3Q2</accession>
<reference evidence="1" key="1">
    <citation type="submission" date="2021-05" db="EMBL/GenBank/DDBJ databases">
        <authorList>
            <person name="Scholz U."/>
            <person name="Mascher M."/>
            <person name="Fiebig A."/>
        </authorList>
    </citation>
    <scope>NUCLEOTIDE SEQUENCE [LARGE SCALE GENOMIC DNA]</scope>
</reference>
<protein>
    <submittedName>
        <fullName evidence="1">Uncharacterized protein</fullName>
    </submittedName>
</protein>
<organism evidence="1 2">
    <name type="scientific">Avena sativa</name>
    <name type="common">Oat</name>
    <dbReference type="NCBI Taxonomy" id="4498"/>
    <lineage>
        <taxon>Eukaryota</taxon>
        <taxon>Viridiplantae</taxon>
        <taxon>Streptophyta</taxon>
        <taxon>Embryophyta</taxon>
        <taxon>Tracheophyta</taxon>
        <taxon>Spermatophyta</taxon>
        <taxon>Magnoliopsida</taxon>
        <taxon>Liliopsida</taxon>
        <taxon>Poales</taxon>
        <taxon>Poaceae</taxon>
        <taxon>BOP clade</taxon>
        <taxon>Pooideae</taxon>
        <taxon>Poodae</taxon>
        <taxon>Poeae</taxon>
        <taxon>Poeae Chloroplast Group 1 (Aveneae type)</taxon>
        <taxon>Aveninae</taxon>
        <taxon>Avena</taxon>
    </lineage>
</organism>
<reference evidence="1" key="2">
    <citation type="submission" date="2025-09" db="UniProtKB">
        <authorList>
            <consortium name="EnsemblPlants"/>
        </authorList>
    </citation>
    <scope>IDENTIFICATION</scope>
</reference>
<name>A0ACD6A3Q2_AVESA</name>
<evidence type="ECO:0000313" key="1">
    <source>
        <dbReference type="EnsemblPlants" id="AVESA.00010b.r2.7CG0683340.1.CDS.1"/>
    </source>
</evidence>
<dbReference type="EnsemblPlants" id="AVESA.00010b.r2.7CG0683340.1">
    <property type="protein sequence ID" value="AVESA.00010b.r2.7CG0683340.1.CDS.1"/>
    <property type="gene ID" value="AVESA.00010b.r2.7CG0683340"/>
</dbReference>
<keyword evidence="2" id="KW-1185">Reference proteome</keyword>
<sequence length="123" mass="12161">MARSAPAHLLLVAMVVAAMLLVAPHAADAAITCGQVNAALSSCILYARGLATAPSAACCSGVKSLAAATQTTADRRAACNCLKLAAGRMSGLNNGNAANIPSKCGVSVPYGDISATVDCSKIN</sequence>